<evidence type="ECO:0000256" key="2">
    <source>
        <dbReference type="RuleBase" id="RU003749"/>
    </source>
</evidence>
<dbReference type="InterPro" id="IPR036513">
    <property type="entry name" value="STAS_dom_sf"/>
</dbReference>
<name>A0A7X6CZZ6_9ACTN</name>
<dbReference type="Gene3D" id="3.30.750.24">
    <property type="entry name" value="STAS domain"/>
    <property type="match status" value="1"/>
</dbReference>
<evidence type="ECO:0000313" key="5">
    <source>
        <dbReference type="Proteomes" id="UP000578686"/>
    </source>
</evidence>
<dbReference type="EMBL" id="JAAVJD010000042">
    <property type="protein sequence ID" value="NJQ05575.1"/>
    <property type="molecule type" value="Genomic_DNA"/>
</dbReference>
<dbReference type="SUPFAM" id="SSF52091">
    <property type="entry name" value="SpoIIaa-like"/>
    <property type="match status" value="1"/>
</dbReference>
<organism evidence="4 5">
    <name type="scientific">Streptomyces lonarensis</name>
    <dbReference type="NCBI Taxonomy" id="700599"/>
    <lineage>
        <taxon>Bacteria</taxon>
        <taxon>Bacillati</taxon>
        <taxon>Actinomycetota</taxon>
        <taxon>Actinomycetes</taxon>
        <taxon>Kitasatosporales</taxon>
        <taxon>Streptomycetaceae</taxon>
        <taxon>Streptomyces</taxon>
    </lineage>
</organism>
<comment type="similarity">
    <text evidence="1 2">Belongs to the anti-sigma-factor antagonist family.</text>
</comment>
<feature type="domain" description="STAS" evidence="3">
    <location>
        <begin position="19"/>
        <end position="116"/>
    </location>
</feature>
<evidence type="ECO:0000259" key="3">
    <source>
        <dbReference type="PROSITE" id="PS50801"/>
    </source>
</evidence>
<evidence type="ECO:0000313" key="4">
    <source>
        <dbReference type="EMBL" id="NJQ05575.1"/>
    </source>
</evidence>
<dbReference type="Proteomes" id="UP000578686">
    <property type="component" value="Unassembled WGS sequence"/>
</dbReference>
<dbReference type="PANTHER" id="PTHR33495:SF2">
    <property type="entry name" value="ANTI-SIGMA FACTOR ANTAGONIST TM_1081-RELATED"/>
    <property type="match status" value="1"/>
</dbReference>
<dbReference type="AlphaFoldDB" id="A0A7X6CZZ6"/>
<dbReference type="InterPro" id="IPR002645">
    <property type="entry name" value="STAS_dom"/>
</dbReference>
<dbReference type="CDD" id="cd07043">
    <property type="entry name" value="STAS_anti-anti-sigma_factors"/>
    <property type="match status" value="1"/>
</dbReference>
<sequence>MRISVSDANPSDEGDVWTVLSFAGELDLAVAPQVRSTVAELIAAGRARLVWDLEQVTFMDSTVLGVLVYTMRQSESAGGGLRLAGTGTQVLRLLRITGMDGVVEMFPDTATATSASAARLS</sequence>
<dbReference type="RefSeq" id="WP_338320380.1">
    <property type="nucleotide sequence ID" value="NZ_BHZG01000126.1"/>
</dbReference>
<proteinExistence type="inferred from homology"/>
<dbReference type="Pfam" id="PF01740">
    <property type="entry name" value="STAS"/>
    <property type="match status" value="1"/>
</dbReference>
<dbReference type="InterPro" id="IPR003658">
    <property type="entry name" value="Anti-sigma_ant"/>
</dbReference>
<keyword evidence="5" id="KW-1185">Reference proteome</keyword>
<protein>
    <recommendedName>
        <fullName evidence="2">Anti-sigma factor antagonist</fullName>
    </recommendedName>
</protein>
<dbReference type="PROSITE" id="PS50801">
    <property type="entry name" value="STAS"/>
    <property type="match status" value="1"/>
</dbReference>
<gene>
    <name evidence="4" type="ORF">HCN56_08325</name>
</gene>
<accession>A0A7X6CZZ6</accession>
<reference evidence="4 5" key="1">
    <citation type="submission" date="2020-03" db="EMBL/GenBank/DDBJ databases">
        <title>Draft genome of Streptomyces sp. ventii, isolated from the Axial Seamount in the Pacific Ocean, and resequencing of the two type strains Streptomyces lonarensis strain NCL 716 and Streptomyces bohaiensis strain 11A07.</title>
        <authorList>
            <person name="Loughran R.M."/>
            <person name="Pfannmuller K.M."/>
            <person name="Wasson B.J."/>
            <person name="Deadmond M.C."/>
            <person name="Paddock B.E."/>
            <person name="Koyack M.J."/>
            <person name="Gallegos D.A."/>
            <person name="Mitchell E.A."/>
            <person name="Ushijima B."/>
            <person name="Saw J.H."/>
            <person name="Mcphail K.L."/>
            <person name="Videau P."/>
        </authorList>
    </citation>
    <scope>NUCLEOTIDE SEQUENCE [LARGE SCALE GENOMIC DNA]</scope>
    <source>
        <strain evidence="4 5">NCL716</strain>
    </source>
</reference>
<dbReference type="GO" id="GO:0043856">
    <property type="term" value="F:anti-sigma factor antagonist activity"/>
    <property type="evidence" value="ECO:0007669"/>
    <property type="project" value="InterPro"/>
</dbReference>
<dbReference type="NCBIfam" id="TIGR00377">
    <property type="entry name" value="ant_ant_sig"/>
    <property type="match status" value="1"/>
</dbReference>
<comment type="caution">
    <text evidence="4">The sequence shown here is derived from an EMBL/GenBank/DDBJ whole genome shotgun (WGS) entry which is preliminary data.</text>
</comment>
<dbReference type="PANTHER" id="PTHR33495">
    <property type="entry name" value="ANTI-SIGMA FACTOR ANTAGONIST TM_1081-RELATED-RELATED"/>
    <property type="match status" value="1"/>
</dbReference>
<evidence type="ECO:0000256" key="1">
    <source>
        <dbReference type="ARBA" id="ARBA00009013"/>
    </source>
</evidence>